<dbReference type="PANTHER" id="PTHR20974:SF0">
    <property type="entry name" value="UPF0585 PROTEIN CG18661"/>
    <property type="match status" value="1"/>
</dbReference>
<reference evidence="2" key="1">
    <citation type="submission" date="2018-12" db="EMBL/GenBank/DDBJ databases">
        <title>Complete genome sequence of Roseovarius sp. MME-070.</title>
        <authorList>
            <person name="Nam Y.-D."/>
            <person name="Kang J."/>
            <person name="Chung W.-H."/>
            <person name="Park Y.S."/>
        </authorList>
    </citation>
    <scope>NUCLEOTIDE SEQUENCE [LARGE SCALE GENOMIC DNA]</scope>
    <source>
        <strain evidence="2">MME-070</strain>
    </source>
</reference>
<organism evidence="1 2">
    <name type="scientific">Roseovarius faecimaris</name>
    <dbReference type="NCBI Taxonomy" id="2494550"/>
    <lineage>
        <taxon>Bacteria</taxon>
        <taxon>Pseudomonadati</taxon>
        <taxon>Pseudomonadota</taxon>
        <taxon>Alphaproteobacteria</taxon>
        <taxon>Rhodobacterales</taxon>
        <taxon>Roseobacteraceae</taxon>
        <taxon>Roseovarius</taxon>
    </lineage>
</organism>
<dbReference type="KEGG" id="rom:EI983_16205"/>
<accession>A0A6I6ISN5</accession>
<evidence type="ECO:0000313" key="1">
    <source>
        <dbReference type="EMBL" id="QGX99725.1"/>
    </source>
</evidence>
<dbReference type="RefSeq" id="WP_157708407.1">
    <property type="nucleotide sequence ID" value="NZ_CP034348.1"/>
</dbReference>
<dbReference type="EMBL" id="CP034348">
    <property type="protein sequence ID" value="QGX99725.1"/>
    <property type="molecule type" value="Genomic_DNA"/>
</dbReference>
<dbReference type="Gene3D" id="3.40.50.150">
    <property type="entry name" value="Vaccinia Virus protein VP39"/>
    <property type="match status" value="1"/>
</dbReference>
<dbReference type="PANTHER" id="PTHR20974">
    <property type="entry name" value="UPF0585 PROTEIN CG18661"/>
    <property type="match status" value="1"/>
</dbReference>
<dbReference type="InterPro" id="IPR010342">
    <property type="entry name" value="DUF938"/>
</dbReference>
<dbReference type="Proteomes" id="UP000428330">
    <property type="component" value="Chromosome"/>
</dbReference>
<dbReference type="SUPFAM" id="SSF53335">
    <property type="entry name" value="S-adenosyl-L-methionine-dependent methyltransferases"/>
    <property type="match status" value="1"/>
</dbReference>
<dbReference type="AlphaFoldDB" id="A0A6I6ISN5"/>
<dbReference type="InterPro" id="IPR029063">
    <property type="entry name" value="SAM-dependent_MTases_sf"/>
</dbReference>
<dbReference type="Pfam" id="PF06080">
    <property type="entry name" value="DUF938"/>
    <property type="match status" value="1"/>
</dbReference>
<keyword evidence="2" id="KW-1185">Reference proteome</keyword>
<evidence type="ECO:0000313" key="2">
    <source>
        <dbReference type="Proteomes" id="UP000428330"/>
    </source>
</evidence>
<protein>
    <submittedName>
        <fullName evidence="1">DUF938 domain-containing protein</fullName>
    </submittedName>
</protein>
<sequence length="219" mass="23453">MKPPRPLPRTASVAEPVQGAMLSAPAAERNAAAILDVIHEFAPSDGRALELASGTGQHVVAFARALPGLTWQPSEPDPARRASIDAWAEQAGLPNLRQAIALDACAPGWGMVHAGQKLILLVNLLHLISTPEAKTLLREAATALAPGGRLMLYGPFLRDGQTTSDGDARFHANLRASDPAIGYKDDADMTRWLKDKGLHLLSIRPMPANNLFFIVEKPI</sequence>
<dbReference type="OrthoDB" id="5525831at2"/>
<gene>
    <name evidence="1" type="ORF">EI983_16205</name>
</gene>
<name>A0A6I6ISN5_9RHOB</name>
<proteinExistence type="predicted"/>